<dbReference type="Pfam" id="PF25917">
    <property type="entry name" value="BSH_RND"/>
    <property type="match status" value="1"/>
</dbReference>
<evidence type="ECO:0000259" key="6">
    <source>
        <dbReference type="Pfam" id="PF25944"/>
    </source>
</evidence>
<dbReference type="InterPro" id="IPR058626">
    <property type="entry name" value="MdtA-like_b-barrel"/>
</dbReference>
<accession>A0A7X4GIM1</accession>
<dbReference type="Proteomes" id="UP000465810">
    <property type="component" value="Unassembled WGS sequence"/>
</dbReference>
<dbReference type="SUPFAM" id="SSF111369">
    <property type="entry name" value="HlyD-like secretion proteins"/>
    <property type="match status" value="1"/>
</dbReference>
<dbReference type="GO" id="GO:0005886">
    <property type="term" value="C:plasma membrane"/>
    <property type="evidence" value="ECO:0007669"/>
    <property type="project" value="UniProtKB-SubCell"/>
</dbReference>
<evidence type="ECO:0000313" key="9">
    <source>
        <dbReference type="Proteomes" id="UP000465810"/>
    </source>
</evidence>
<dbReference type="GO" id="GO:0046677">
    <property type="term" value="P:response to antibiotic"/>
    <property type="evidence" value="ECO:0007669"/>
    <property type="project" value="TreeGrafter"/>
</dbReference>
<protein>
    <submittedName>
        <fullName evidence="8">Efflux RND transporter periplasmic adaptor subunit</fullName>
    </submittedName>
</protein>
<feature type="coiled-coil region" evidence="3">
    <location>
        <begin position="130"/>
        <end position="188"/>
    </location>
</feature>
<dbReference type="Pfam" id="PF25876">
    <property type="entry name" value="HH_MFP_RND"/>
    <property type="match status" value="1"/>
</dbReference>
<comment type="similarity">
    <text evidence="2">Belongs to the membrane fusion protein (MFP) (TC 8.A.1) family.</text>
</comment>
<evidence type="ECO:0000256" key="1">
    <source>
        <dbReference type="ARBA" id="ARBA00004196"/>
    </source>
</evidence>
<dbReference type="RefSeq" id="WP_160986838.1">
    <property type="nucleotide sequence ID" value="NZ_WVTD01000014.1"/>
</dbReference>
<dbReference type="Gene3D" id="2.40.30.170">
    <property type="match status" value="1"/>
</dbReference>
<gene>
    <name evidence="8" type="ORF">GR702_16280</name>
</gene>
<feature type="domain" description="Multidrug resistance protein MdtA-like alpha-helical hairpin" evidence="4">
    <location>
        <begin position="130"/>
        <end position="197"/>
    </location>
</feature>
<feature type="domain" description="Multidrug resistance protein MdtA-like C-terminal permuted SH3" evidence="7">
    <location>
        <begin position="328"/>
        <end position="387"/>
    </location>
</feature>
<feature type="domain" description="Multidrug resistance protein MdtA-like beta-barrel" evidence="6">
    <location>
        <begin position="239"/>
        <end position="321"/>
    </location>
</feature>
<dbReference type="PANTHER" id="PTHR30158:SF24">
    <property type="entry name" value="HLYD FAMILY SECRETION PROTEIN"/>
    <property type="match status" value="1"/>
</dbReference>
<dbReference type="Pfam" id="PF25944">
    <property type="entry name" value="Beta-barrel_RND"/>
    <property type="match status" value="1"/>
</dbReference>
<comment type="subcellular location">
    <subcellularLocation>
        <location evidence="1">Cell envelope</location>
    </subcellularLocation>
</comment>
<keyword evidence="3" id="KW-0175">Coiled coil</keyword>
<evidence type="ECO:0000313" key="8">
    <source>
        <dbReference type="EMBL" id="MYL99326.1"/>
    </source>
</evidence>
<dbReference type="GO" id="GO:0022857">
    <property type="term" value="F:transmembrane transporter activity"/>
    <property type="evidence" value="ECO:0007669"/>
    <property type="project" value="InterPro"/>
</dbReference>
<proteinExistence type="inferred from homology"/>
<reference evidence="8 9" key="1">
    <citation type="submission" date="2019-12" db="EMBL/GenBank/DDBJ databases">
        <authorList>
            <person name="Feng G."/>
            <person name="Zhu H."/>
        </authorList>
    </citation>
    <scope>NUCLEOTIDE SEQUENCE [LARGE SCALE GENOMIC DNA]</scope>
    <source>
        <strain evidence="8 9">FGD1</strain>
    </source>
</reference>
<dbReference type="InterPro" id="IPR058624">
    <property type="entry name" value="MdtA-like_HH"/>
</dbReference>
<organism evidence="8 9">
    <name type="scientific">Novosphingobium silvae</name>
    <dbReference type="NCBI Taxonomy" id="2692619"/>
    <lineage>
        <taxon>Bacteria</taxon>
        <taxon>Pseudomonadati</taxon>
        <taxon>Pseudomonadota</taxon>
        <taxon>Alphaproteobacteria</taxon>
        <taxon>Sphingomonadales</taxon>
        <taxon>Sphingomonadaceae</taxon>
        <taxon>Novosphingobium</taxon>
    </lineage>
</organism>
<dbReference type="AlphaFoldDB" id="A0A7X4GIM1"/>
<dbReference type="EMBL" id="WVTD01000014">
    <property type="protein sequence ID" value="MYL99326.1"/>
    <property type="molecule type" value="Genomic_DNA"/>
</dbReference>
<evidence type="ECO:0000256" key="2">
    <source>
        <dbReference type="ARBA" id="ARBA00009477"/>
    </source>
</evidence>
<evidence type="ECO:0000256" key="3">
    <source>
        <dbReference type="SAM" id="Coils"/>
    </source>
</evidence>
<feature type="domain" description="Multidrug resistance protein MdtA-like barrel-sandwich hybrid" evidence="5">
    <location>
        <begin position="89"/>
        <end position="224"/>
    </location>
</feature>
<dbReference type="InterPro" id="IPR006143">
    <property type="entry name" value="RND_pump_MFP"/>
</dbReference>
<evidence type="ECO:0000259" key="4">
    <source>
        <dbReference type="Pfam" id="PF25876"/>
    </source>
</evidence>
<dbReference type="PANTHER" id="PTHR30158">
    <property type="entry name" value="ACRA/E-RELATED COMPONENT OF DRUG EFFLUX TRANSPORTER"/>
    <property type="match status" value="1"/>
</dbReference>
<name>A0A7X4GIM1_9SPHN</name>
<dbReference type="Gene3D" id="2.40.420.20">
    <property type="match status" value="1"/>
</dbReference>
<dbReference type="NCBIfam" id="TIGR01730">
    <property type="entry name" value="RND_mfp"/>
    <property type="match status" value="1"/>
</dbReference>
<dbReference type="InterPro" id="IPR058625">
    <property type="entry name" value="MdtA-like_BSH"/>
</dbReference>
<keyword evidence="9" id="KW-1185">Reference proteome</keyword>
<evidence type="ECO:0000259" key="5">
    <source>
        <dbReference type="Pfam" id="PF25917"/>
    </source>
</evidence>
<dbReference type="InterPro" id="IPR058627">
    <property type="entry name" value="MdtA-like_C"/>
</dbReference>
<dbReference type="Gene3D" id="1.10.287.470">
    <property type="entry name" value="Helix hairpin bin"/>
    <property type="match status" value="1"/>
</dbReference>
<dbReference type="Gene3D" id="2.40.50.100">
    <property type="match status" value="1"/>
</dbReference>
<sequence length="426" mass="45128">MNLATSLQIPSEYARDAGTTPAGARPVRRMPLAVGALALIAVAGLGWKFLATPDPASALPPPAVVQTAQPLVREVTQWDDYVGRFAPSRTVEVRPRVSGAITQILFKDGDYVQAGQALFVVDPRPYRAALAEAQAEVASANATLALARSDYSRVAGLTGDEAMAASEVDQRRSRVRAAEAALAAAQARVRTRSLDVEFSTVRAPISGRVSDRRVDSGNLVSGDNGAGATLLTTINAVDPIYFTFDASEQLFLKTQRDRAEDRGATAVEVRLQDEADYRWKGKLDFTDNGLDPRSGTIRVRASLDNHDGFLTPGMFGNMRLASGGTVKAMLVPDAAVRSDQTRKVVMVVGKDGMVVSRPVETGPLVGNLRIIRNGLKAGDAVVVSNYQAAIPGSRVQTKAGKIAAEQPATSPREPAAQAAAQATLVN</sequence>
<comment type="caution">
    <text evidence="8">The sequence shown here is derived from an EMBL/GenBank/DDBJ whole genome shotgun (WGS) entry which is preliminary data.</text>
</comment>
<dbReference type="Pfam" id="PF25967">
    <property type="entry name" value="RND-MFP_C"/>
    <property type="match status" value="1"/>
</dbReference>
<evidence type="ECO:0000259" key="7">
    <source>
        <dbReference type="Pfam" id="PF25967"/>
    </source>
</evidence>